<organism evidence="2 3">
    <name type="scientific">Colocasia esculenta</name>
    <name type="common">Wild taro</name>
    <name type="synonym">Arum esculentum</name>
    <dbReference type="NCBI Taxonomy" id="4460"/>
    <lineage>
        <taxon>Eukaryota</taxon>
        <taxon>Viridiplantae</taxon>
        <taxon>Streptophyta</taxon>
        <taxon>Embryophyta</taxon>
        <taxon>Tracheophyta</taxon>
        <taxon>Spermatophyta</taxon>
        <taxon>Magnoliopsida</taxon>
        <taxon>Liliopsida</taxon>
        <taxon>Araceae</taxon>
        <taxon>Aroideae</taxon>
        <taxon>Colocasieae</taxon>
        <taxon>Colocasia</taxon>
    </lineage>
</organism>
<dbReference type="AlphaFoldDB" id="A0A843VCT6"/>
<accession>A0A843VCT6</accession>
<evidence type="ECO:0000313" key="3">
    <source>
        <dbReference type="Proteomes" id="UP000652761"/>
    </source>
</evidence>
<protein>
    <submittedName>
        <fullName evidence="2">Uncharacterized protein</fullName>
    </submittedName>
</protein>
<keyword evidence="3" id="KW-1185">Reference proteome</keyword>
<evidence type="ECO:0000256" key="1">
    <source>
        <dbReference type="SAM" id="MobiDB-lite"/>
    </source>
</evidence>
<comment type="caution">
    <text evidence="2">The sequence shown here is derived from an EMBL/GenBank/DDBJ whole genome shotgun (WGS) entry which is preliminary data.</text>
</comment>
<proteinExistence type="predicted"/>
<dbReference type="Proteomes" id="UP000652761">
    <property type="component" value="Unassembled WGS sequence"/>
</dbReference>
<dbReference type="EMBL" id="NMUH01001229">
    <property type="protein sequence ID" value="MQL90303.1"/>
    <property type="molecule type" value="Genomic_DNA"/>
</dbReference>
<gene>
    <name evidence="2" type="ORF">Taro_022896</name>
</gene>
<dbReference type="OrthoDB" id="1937095at2759"/>
<name>A0A843VCT6_COLES</name>
<sequence>MRSTRASHLHETRTPLFSLGGCVELRFFPTPLPPGKLAAARSASSSIRMVTARPDSSAGMKTPVKIPSQKLISSPAVKSAKAKKSAPRTPLLLASPPPPVVQERKFIVAKRNTKKEEKEQDLERCQREAYEALRVSQEGFFGRDREATGAGKPEERPVEAGKLEGEEKEQKVRVLEEEGVPCGGCDRFVGSDDYAVEDLQRSSKVRKMRTLMMQEAMNSMPEQGSGRVMHLVKAFESLLSISKEGEPVKVDEMKKKVIHWALPGLQPPAKLVETKTSSSSVTSSREFCFPPKGFERHSVLYSSFDYNNERFVAVDDPDMIRYFRL</sequence>
<feature type="region of interest" description="Disordered" evidence="1">
    <location>
        <begin position="143"/>
        <end position="169"/>
    </location>
</feature>
<reference evidence="2" key="1">
    <citation type="submission" date="2017-07" db="EMBL/GenBank/DDBJ databases">
        <title>Taro Niue Genome Assembly and Annotation.</title>
        <authorList>
            <person name="Atibalentja N."/>
            <person name="Keating K."/>
            <person name="Fields C.J."/>
        </authorList>
    </citation>
    <scope>NUCLEOTIDE SEQUENCE</scope>
    <source>
        <strain evidence="2">Niue_2</strain>
        <tissue evidence="2">Leaf</tissue>
    </source>
</reference>
<evidence type="ECO:0000313" key="2">
    <source>
        <dbReference type="EMBL" id="MQL90303.1"/>
    </source>
</evidence>